<gene>
    <name evidence="1" type="ORF">IV203_034982</name>
</gene>
<sequence>MSSRRLISTVAAVPSQLSKMTAGSSNSATSAFQMRTLSSNGMVAFERLRDALEIYRQQHYTQEIPSRFKKDVIRAAAAEPSGKIASEGLERVISNVGLRHLVSREDVELIFREAGCSEGYIPAEQMLQML</sequence>
<dbReference type="Proteomes" id="UP000693970">
    <property type="component" value="Unassembled WGS sequence"/>
</dbReference>
<keyword evidence="2" id="KW-1185">Reference proteome</keyword>
<reference evidence="1" key="2">
    <citation type="submission" date="2021-04" db="EMBL/GenBank/DDBJ databases">
        <authorList>
            <person name="Podell S."/>
        </authorList>
    </citation>
    <scope>NUCLEOTIDE SEQUENCE</scope>
    <source>
        <strain evidence="1">Hildebrandi</strain>
    </source>
</reference>
<dbReference type="OrthoDB" id="42583at2759"/>
<protein>
    <submittedName>
        <fullName evidence="1">Uncharacterized protein</fullName>
    </submittedName>
</protein>
<evidence type="ECO:0000313" key="2">
    <source>
        <dbReference type="Proteomes" id="UP000693970"/>
    </source>
</evidence>
<accession>A0A9K3LCN9</accession>
<proteinExistence type="predicted"/>
<evidence type="ECO:0000313" key="1">
    <source>
        <dbReference type="EMBL" id="KAG7359884.1"/>
    </source>
</evidence>
<organism evidence="1 2">
    <name type="scientific">Nitzschia inconspicua</name>
    <dbReference type="NCBI Taxonomy" id="303405"/>
    <lineage>
        <taxon>Eukaryota</taxon>
        <taxon>Sar</taxon>
        <taxon>Stramenopiles</taxon>
        <taxon>Ochrophyta</taxon>
        <taxon>Bacillariophyta</taxon>
        <taxon>Bacillariophyceae</taxon>
        <taxon>Bacillariophycidae</taxon>
        <taxon>Bacillariales</taxon>
        <taxon>Bacillariaceae</taxon>
        <taxon>Nitzschia</taxon>
    </lineage>
</organism>
<dbReference type="EMBL" id="JAGRRH010000013">
    <property type="protein sequence ID" value="KAG7359884.1"/>
    <property type="molecule type" value="Genomic_DNA"/>
</dbReference>
<dbReference type="AlphaFoldDB" id="A0A9K3LCN9"/>
<reference evidence="1" key="1">
    <citation type="journal article" date="2021" name="Sci. Rep.">
        <title>Diploid genomic architecture of Nitzschia inconspicua, an elite biomass production diatom.</title>
        <authorList>
            <person name="Oliver A."/>
            <person name="Podell S."/>
            <person name="Pinowska A."/>
            <person name="Traller J.C."/>
            <person name="Smith S.R."/>
            <person name="McClure R."/>
            <person name="Beliaev A."/>
            <person name="Bohutskyi P."/>
            <person name="Hill E.A."/>
            <person name="Rabines A."/>
            <person name="Zheng H."/>
            <person name="Allen L.Z."/>
            <person name="Kuo A."/>
            <person name="Grigoriev I.V."/>
            <person name="Allen A.E."/>
            <person name="Hazlebeck D."/>
            <person name="Allen E.E."/>
        </authorList>
    </citation>
    <scope>NUCLEOTIDE SEQUENCE</scope>
    <source>
        <strain evidence="1">Hildebrandi</strain>
    </source>
</reference>
<comment type="caution">
    <text evidence="1">The sequence shown here is derived from an EMBL/GenBank/DDBJ whole genome shotgun (WGS) entry which is preliminary data.</text>
</comment>
<name>A0A9K3LCN9_9STRA</name>